<dbReference type="InterPro" id="IPR018062">
    <property type="entry name" value="HTH_AraC-typ_CS"/>
</dbReference>
<evidence type="ECO:0000256" key="4">
    <source>
        <dbReference type="PROSITE-ProRule" id="PRU00169"/>
    </source>
</evidence>
<dbReference type="InterPro" id="IPR009057">
    <property type="entry name" value="Homeodomain-like_sf"/>
</dbReference>
<name>A0A7X0VCY1_9BACL</name>
<dbReference type="SUPFAM" id="SSF52172">
    <property type="entry name" value="CheY-like"/>
    <property type="match status" value="1"/>
</dbReference>
<evidence type="ECO:0000259" key="6">
    <source>
        <dbReference type="PROSITE" id="PS50110"/>
    </source>
</evidence>
<dbReference type="RefSeq" id="WP_185140561.1">
    <property type="nucleotide sequence ID" value="NZ_JACJVP010000001.1"/>
</dbReference>
<evidence type="ECO:0000313" key="7">
    <source>
        <dbReference type="EMBL" id="MBB6669116.1"/>
    </source>
</evidence>
<feature type="modified residue" description="4-aspartylphosphate" evidence="4">
    <location>
        <position position="55"/>
    </location>
</feature>
<keyword evidence="3" id="KW-0804">Transcription</keyword>
<organism evidence="7 8">
    <name type="scientific">Cohnella nanjingensis</name>
    <dbReference type="NCBI Taxonomy" id="1387779"/>
    <lineage>
        <taxon>Bacteria</taxon>
        <taxon>Bacillati</taxon>
        <taxon>Bacillota</taxon>
        <taxon>Bacilli</taxon>
        <taxon>Bacillales</taxon>
        <taxon>Paenibacillaceae</taxon>
        <taxon>Cohnella</taxon>
    </lineage>
</organism>
<evidence type="ECO:0000313" key="8">
    <source>
        <dbReference type="Proteomes" id="UP000547209"/>
    </source>
</evidence>
<dbReference type="InterPro" id="IPR011006">
    <property type="entry name" value="CheY-like_superfamily"/>
</dbReference>
<evidence type="ECO:0000256" key="3">
    <source>
        <dbReference type="ARBA" id="ARBA00023163"/>
    </source>
</evidence>
<protein>
    <submittedName>
        <fullName evidence="7">Response regulator</fullName>
    </submittedName>
</protein>
<dbReference type="Pfam" id="PF12833">
    <property type="entry name" value="HTH_18"/>
    <property type="match status" value="1"/>
</dbReference>
<feature type="domain" description="HTH araC/xylS-type" evidence="5">
    <location>
        <begin position="426"/>
        <end position="524"/>
    </location>
</feature>
<sequence length="528" mass="59481">MYRIMVVDDEAPGRKAIVKMIEELDLDAEVVAEAKNGEEAIGLIRMNKPHIVVTDMNMPIMNGQQFLERLHRDFEEIKVVVISGYSQFEYLKAALTYQACEYALKPVSMPELREALGKAIQAVRDHSNRQLEKQSSRDILKLRTEVFLQHVAGRRIANAADIRRQARELGIPLEADGYRVAVCQIRQFQEIARLKFHGNADLYMFGLENVLGEVLQDGGALLYKTDDRSRLCLILPGSAYPDLRAGEALGAFHQAVHQTLGGDVAVGLSPAFAGLEELPDAYQAAISALGGCKFAYTGLSVCAAEPDRAAPIELMASFDLKRLSQAFGAGNAKDVRWMLDEFVRKLGDRPEATIRDVHRELSRMAELAASEMPGVDPRHESLFEPRSIGTVMEARALGSYLDRLASAAEEFASNRRDEPESERTIRDIVQYLDGHYFEDVSLIDIATRYYMDPSYLSKLFKSVTDENFIEYVTRKRMEKACELLRSPERKIGDVAELVGYENQRYFSQVFKKFTGHTPSEYRESLDRS</sequence>
<dbReference type="PROSITE" id="PS01124">
    <property type="entry name" value="HTH_ARAC_FAMILY_2"/>
    <property type="match status" value="1"/>
</dbReference>
<dbReference type="InterPro" id="IPR041522">
    <property type="entry name" value="CdaR_GGDEF"/>
</dbReference>
<feature type="domain" description="Response regulatory" evidence="6">
    <location>
        <begin position="3"/>
        <end position="120"/>
    </location>
</feature>
<dbReference type="EMBL" id="JACJVP010000001">
    <property type="protein sequence ID" value="MBB6669116.1"/>
    <property type="molecule type" value="Genomic_DNA"/>
</dbReference>
<evidence type="ECO:0000259" key="5">
    <source>
        <dbReference type="PROSITE" id="PS01124"/>
    </source>
</evidence>
<dbReference type="InterPro" id="IPR020449">
    <property type="entry name" value="Tscrpt_reg_AraC-type_HTH"/>
</dbReference>
<dbReference type="SMART" id="SM00448">
    <property type="entry name" value="REC"/>
    <property type="match status" value="1"/>
</dbReference>
<keyword evidence="1" id="KW-0805">Transcription regulation</keyword>
<proteinExistence type="predicted"/>
<dbReference type="Gene3D" id="1.10.10.60">
    <property type="entry name" value="Homeodomain-like"/>
    <property type="match status" value="2"/>
</dbReference>
<dbReference type="Proteomes" id="UP000547209">
    <property type="component" value="Unassembled WGS sequence"/>
</dbReference>
<dbReference type="PANTHER" id="PTHR43280">
    <property type="entry name" value="ARAC-FAMILY TRANSCRIPTIONAL REGULATOR"/>
    <property type="match status" value="1"/>
</dbReference>
<dbReference type="SUPFAM" id="SSF46689">
    <property type="entry name" value="Homeodomain-like"/>
    <property type="match status" value="2"/>
</dbReference>
<dbReference type="GO" id="GO:0043565">
    <property type="term" value="F:sequence-specific DNA binding"/>
    <property type="evidence" value="ECO:0007669"/>
    <property type="project" value="InterPro"/>
</dbReference>
<dbReference type="InterPro" id="IPR001789">
    <property type="entry name" value="Sig_transdc_resp-reg_receiver"/>
</dbReference>
<dbReference type="InterPro" id="IPR018060">
    <property type="entry name" value="HTH_AraC"/>
</dbReference>
<dbReference type="PROSITE" id="PS50110">
    <property type="entry name" value="RESPONSE_REGULATORY"/>
    <property type="match status" value="1"/>
</dbReference>
<keyword evidence="2" id="KW-0238">DNA-binding</keyword>
<dbReference type="Pfam" id="PF17853">
    <property type="entry name" value="GGDEF_2"/>
    <property type="match status" value="1"/>
</dbReference>
<comment type="caution">
    <text evidence="7">The sequence shown here is derived from an EMBL/GenBank/DDBJ whole genome shotgun (WGS) entry which is preliminary data.</text>
</comment>
<dbReference type="CDD" id="cd17536">
    <property type="entry name" value="REC_YesN-like"/>
    <property type="match status" value="1"/>
</dbReference>
<reference evidence="7 8" key="1">
    <citation type="submission" date="2020-08" db="EMBL/GenBank/DDBJ databases">
        <title>Cohnella phylogeny.</title>
        <authorList>
            <person name="Dunlap C."/>
        </authorList>
    </citation>
    <scope>NUCLEOTIDE SEQUENCE [LARGE SCALE GENOMIC DNA]</scope>
    <source>
        <strain evidence="7 8">DSM 28246</strain>
    </source>
</reference>
<dbReference type="PROSITE" id="PS00041">
    <property type="entry name" value="HTH_ARAC_FAMILY_1"/>
    <property type="match status" value="1"/>
</dbReference>
<accession>A0A7X0VCY1</accession>
<dbReference type="GO" id="GO:0000160">
    <property type="term" value="P:phosphorelay signal transduction system"/>
    <property type="evidence" value="ECO:0007669"/>
    <property type="project" value="InterPro"/>
</dbReference>
<keyword evidence="8" id="KW-1185">Reference proteome</keyword>
<gene>
    <name evidence="7" type="ORF">H7C19_00285</name>
</gene>
<dbReference type="GO" id="GO:0003700">
    <property type="term" value="F:DNA-binding transcription factor activity"/>
    <property type="evidence" value="ECO:0007669"/>
    <property type="project" value="InterPro"/>
</dbReference>
<evidence type="ECO:0000256" key="1">
    <source>
        <dbReference type="ARBA" id="ARBA00023015"/>
    </source>
</evidence>
<dbReference type="AlphaFoldDB" id="A0A7X0VCY1"/>
<dbReference type="SMART" id="SM00342">
    <property type="entry name" value="HTH_ARAC"/>
    <property type="match status" value="1"/>
</dbReference>
<dbReference type="PANTHER" id="PTHR43280:SF28">
    <property type="entry name" value="HTH-TYPE TRANSCRIPTIONAL ACTIVATOR RHAS"/>
    <property type="match status" value="1"/>
</dbReference>
<evidence type="ECO:0000256" key="2">
    <source>
        <dbReference type="ARBA" id="ARBA00023125"/>
    </source>
</evidence>
<dbReference type="Gene3D" id="3.40.50.2300">
    <property type="match status" value="1"/>
</dbReference>
<dbReference type="PRINTS" id="PR00032">
    <property type="entry name" value="HTHARAC"/>
</dbReference>
<dbReference type="Pfam" id="PF00072">
    <property type="entry name" value="Response_reg"/>
    <property type="match status" value="1"/>
</dbReference>
<keyword evidence="4" id="KW-0597">Phosphoprotein</keyword>